<name>A0A8H7HBQ0_9AGAM</name>
<proteinExistence type="predicted"/>
<gene>
    <name evidence="1" type="ORF">RHS04_03539</name>
</gene>
<evidence type="ECO:0000313" key="2">
    <source>
        <dbReference type="Proteomes" id="UP000650582"/>
    </source>
</evidence>
<protein>
    <submittedName>
        <fullName evidence="1">Uncharacterized protein</fullName>
    </submittedName>
</protein>
<reference evidence="1" key="1">
    <citation type="submission" date="2020-09" db="EMBL/GenBank/DDBJ databases">
        <title>Comparative genome analyses of four rice-infecting Rhizoctonia solani isolates reveal extensive enrichment of homogalacturonan modification genes.</title>
        <authorList>
            <person name="Lee D.-Y."/>
            <person name="Jeon J."/>
            <person name="Kim K.-T."/>
            <person name="Cheong K."/>
            <person name="Song H."/>
            <person name="Choi G."/>
            <person name="Ko J."/>
            <person name="Opiyo S.O."/>
            <person name="Zuo S."/>
            <person name="Madhav S."/>
            <person name="Lee Y.-H."/>
            <person name="Wang G.-L."/>
        </authorList>
    </citation>
    <scope>NUCLEOTIDE SEQUENCE</scope>
    <source>
        <strain evidence="1">AG1-IA YN-7</strain>
    </source>
</reference>
<dbReference type="EMBL" id="JACYCC010000036">
    <property type="protein sequence ID" value="KAF8681198.1"/>
    <property type="molecule type" value="Genomic_DNA"/>
</dbReference>
<dbReference type="Proteomes" id="UP000650582">
    <property type="component" value="Unassembled WGS sequence"/>
</dbReference>
<sequence>MMDYVLGVRLCNACRSTEIVKLSYAPEPVWDCVQTSSFTKKHRMTETDFALKSEIDDLLNRLYSLPNDLDHPKVQRCIARQIKSKIERNKHASALIQYAFYAAVEKQKVLNGKKLTRVEEVQSRLLSSGWKHKYFAMIKGDSPKEWNRLVNLQKPITTQVWERLHPKLLRLLKFSKRRAKFARAETRRLDRHKVVEEMLVQTRGTLRASVEMASIGHGSITNNGTAYMPFPTLVELLDYPVFKDLIETDRSIGATKIKFLDNFIVVSKAIFDWRAGLEGHLAGLVNYGRSIRKRECSPGNEFIGEPAQISSEFTAASYAFITPQNSILFRADSVFLYDLYPPQVVFYPGSFTQHLDKELKTPRSNEDGKSALDSFFSKVKYDTQGAGCAAALLKELGRPDVSHVEMEALGERFICSRCPSRTIHTWTSLISHYLNAYRYAVTNGSQIHLRPRIVFNNVHDWNAWSERPLVRLLNSQEINAHNARTCSIYAGGRTVACRICSDIKVPWSDAHMLTMLHLRYCHDVLQPVVGEHYFNLSIEYPSSDGQILGTTNTAYSGS</sequence>
<accession>A0A8H7HBQ0</accession>
<evidence type="ECO:0000313" key="1">
    <source>
        <dbReference type="EMBL" id="KAF8681198.1"/>
    </source>
</evidence>
<dbReference type="AlphaFoldDB" id="A0A8H7HBQ0"/>
<organism evidence="1 2">
    <name type="scientific">Rhizoctonia solani</name>
    <dbReference type="NCBI Taxonomy" id="456999"/>
    <lineage>
        <taxon>Eukaryota</taxon>
        <taxon>Fungi</taxon>
        <taxon>Dikarya</taxon>
        <taxon>Basidiomycota</taxon>
        <taxon>Agaricomycotina</taxon>
        <taxon>Agaricomycetes</taxon>
        <taxon>Cantharellales</taxon>
        <taxon>Ceratobasidiaceae</taxon>
        <taxon>Rhizoctonia</taxon>
    </lineage>
</organism>
<comment type="caution">
    <text evidence="1">The sequence shown here is derived from an EMBL/GenBank/DDBJ whole genome shotgun (WGS) entry which is preliminary data.</text>
</comment>